<keyword evidence="2" id="KW-1185">Reference proteome</keyword>
<dbReference type="Proteomes" id="UP000663722">
    <property type="component" value="Chromosome"/>
</dbReference>
<gene>
    <name evidence="1" type="ORF">dnm_081960</name>
</gene>
<name>A0A975BUQ8_9BACT</name>
<organism evidence="1 2">
    <name type="scientific">Desulfonema magnum</name>
    <dbReference type="NCBI Taxonomy" id="45655"/>
    <lineage>
        <taxon>Bacteria</taxon>
        <taxon>Pseudomonadati</taxon>
        <taxon>Thermodesulfobacteriota</taxon>
        <taxon>Desulfobacteria</taxon>
        <taxon>Desulfobacterales</taxon>
        <taxon>Desulfococcaceae</taxon>
        <taxon>Desulfonema</taxon>
    </lineage>
</organism>
<reference evidence="1" key="1">
    <citation type="journal article" date="2021" name="Microb. Physiol.">
        <title>Proteogenomic Insights into the Physiology of Marine, Sulfate-Reducing, Filamentous Desulfonema limicola and Desulfonema magnum.</title>
        <authorList>
            <person name="Schnaars V."/>
            <person name="Wohlbrand L."/>
            <person name="Scheve S."/>
            <person name="Hinrichs C."/>
            <person name="Reinhardt R."/>
            <person name="Rabus R."/>
        </authorList>
    </citation>
    <scope>NUCLEOTIDE SEQUENCE</scope>
    <source>
        <strain evidence="1">4be13</strain>
    </source>
</reference>
<evidence type="ECO:0000313" key="1">
    <source>
        <dbReference type="EMBL" id="QTA92121.1"/>
    </source>
</evidence>
<evidence type="ECO:0000313" key="2">
    <source>
        <dbReference type="Proteomes" id="UP000663722"/>
    </source>
</evidence>
<dbReference type="KEGG" id="dmm:dnm_081960"/>
<dbReference type="EMBL" id="CP061800">
    <property type="protein sequence ID" value="QTA92121.1"/>
    <property type="molecule type" value="Genomic_DNA"/>
</dbReference>
<accession>A0A975BUQ8</accession>
<dbReference type="AlphaFoldDB" id="A0A975BUQ8"/>
<protein>
    <submittedName>
        <fullName evidence="1">Uncharacterized protein</fullName>
    </submittedName>
</protein>
<proteinExistence type="predicted"/>
<sequence>MEGIYNIHSSCFFNTFRFCQSDWSSRLRKISTNSEFRCTLTRQGMLFF</sequence>